<reference evidence="2 3" key="1">
    <citation type="submission" date="2020-10" db="EMBL/GenBank/DDBJ databases">
        <title>Connecting structure to function with the recovery of over 1000 high-quality activated sludge metagenome-assembled genomes encoding full-length rRNA genes using long-read sequencing.</title>
        <authorList>
            <person name="Singleton C.M."/>
            <person name="Petriglieri F."/>
            <person name="Kristensen J.M."/>
            <person name="Kirkegaard R.H."/>
            <person name="Michaelsen T.Y."/>
            <person name="Andersen M.H."/>
            <person name="Karst S.M."/>
            <person name="Dueholm M.S."/>
            <person name="Nielsen P.H."/>
            <person name="Albertsen M."/>
        </authorList>
    </citation>
    <scope>NUCLEOTIDE SEQUENCE [LARGE SCALE GENOMIC DNA]</scope>
    <source>
        <strain evidence="2">Ribe_18-Q3-R11-54_BAT3C.373</strain>
    </source>
</reference>
<proteinExistence type="predicted"/>
<dbReference type="AlphaFoldDB" id="A0A9D7S7J7"/>
<dbReference type="EMBL" id="JADKFW010000004">
    <property type="protein sequence ID" value="MBK9716819.1"/>
    <property type="molecule type" value="Genomic_DNA"/>
</dbReference>
<evidence type="ECO:0000259" key="1">
    <source>
        <dbReference type="Pfam" id="PF18962"/>
    </source>
</evidence>
<accession>A0A9D7S7J7</accession>
<sequence>MFTLNNSILNESVEILSVVPNPAKDFFRINYYLTDQLAEYKFRILDFKGNLIEELACNRNSSFLDMTITNYPSGLYFVSLVKNGAIRKAQRLIIIK</sequence>
<gene>
    <name evidence="2" type="ORF">IPO85_04765</name>
</gene>
<dbReference type="InterPro" id="IPR026444">
    <property type="entry name" value="Secre_tail"/>
</dbReference>
<name>A0A9D7S7J7_9BACT</name>
<evidence type="ECO:0000313" key="2">
    <source>
        <dbReference type="EMBL" id="MBK9716819.1"/>
    </source>
</evidence>
<protein>
    <submittedName>
        <fullName evidence="2">T9SS type A sorting domain-containing protein</fullName>
    </submittedName>
</protein>
<organism evidence="2 3">
    <name type="scientific">Candidatus Defluviibacterium haderslevense</name>
    <dbReference type="NCBI Taxonomy" id="2981993"/>
    <lineage>
        <taxon>Bacteria</taxon>
        <taxon>Pseudomonadati</taxon>
        <taxon>Bacteroidota</taxon>
        <taxon>Saprospiria</taxon>
        <taxon>Saprospirales</taxon>
        <taxon>Saprospiraceae</taxon>
        <taxon>Candidatus Defluviibacterium</taxon>
    </lineage>
</organism>
<dbReference type="Proteomes" id="UP000808349">
    <property type="component" value="Unassembled WGS sequence"/>
</dbReference>
<feature type="domain" description="Secretion system C-terminal sorting" evidence="1">
    <location>
        <begin position="19"/>
        <end position="94"/>
    </location>
</feature>
<dbReference type="NCBIfam" id="TIGR04183">
    <property type="entry name" value="Por_Secre_tail"/>
    <property type="match status" value="1"/>
</dbReference>
<evidence type="ECO:0000313" key="3">
    <source>
        <dbReference type="Proteomes" id="UP000808349"/>
    </source>
</evidence>
<comment type="caution">
    <text evidence="2">The sequence shown here is derived from an EMBL/GenBank/DDBJ whole genome shotgun (WGS) entry which is preliminary data.</text>
</comment>
<dbReference type="Pfam" id="PF18962">
    <property type="entry name" value="Por_Secre_tail"/>
    <property type="match status" value="1"/>
</dbReference>